<evidence type="ECO:0000256" key="2">
    <source>
        <dbReference type="ARBA" id="ARBA00008208"/>
    </source>
</evidence>
<proteinExistence type="inferred from homology"/>
<evidence type="ECO:0000256" key="11">
    <source>
        <dbReference type="SAM" id="Phobius"/>
    </source>
</evidence>
<feature type="transmembrane region" description="Helical" evidence="11">
    <location>
        <begin position="25"/>
        <end position="48"/>
    </location>
</feature>
<dbReference type="InterPro" id="IPR031381">
    <property type="entry name" value="YtcA"/>
</dbReference>
<evidence type="ECO:0000256" key="5">
    <source>
        <dbReference type="ARBA" id="ARBA00022692"/>
    </source>
</evidence>
<dbReference type="AlphaFoldDB" id="A0A7W6KK15"/>
<keyword evidence="5 11" id="KW-0812">Transmembrane</keyword>
<keyword evidence="7 11" id="KW-1133">Transmembrane helix</keyword>
<evidence type="ECO:0000313" key="12">
    <source>
        <dbReference type="EMBL" id="MBB4122759.1"/>
    </source>
</evidence>
<keyword evidence="10" id="KW-0449">Lipoprotein</keyword>
<comment type="caution">
    <text evidence="12">The sequence shown here is derived from an EMBL/GenBank/DDBJ whole genome shotgun (WGS) entry which is preliminary data.</text>
</comment>
<organism evidence="12 13">
    <name type="scientific">Martelella radicis</name>
    <dbReference type="NCBI Taxonomy" id="1397476"/>
    <lineage>
        <taxon>Bacteria</taxon>
        <taxon>Pseudomonadati</taxon>
        <taxon>Pseudomonadota</taxon>
        <taxon>Alphaproteobacteria</taxon>
        <taxon>Hyphomicrobiales</taxon>
        <taxon>Aurantimonadaceae</taxon>
        <taxon>Martelella</taxon>
    </lineage>
</organism>
<dbReference type="Pfam" id="PF17090">
    <property type="entry name" value="Ytca"/>
    <property type="match status" value="1"/>
</dbReference>
<comment type="similarity">
    <text evidence="2">Belongs to the YtcA family.</text>
</comment>
<accession>A0A7W6KK15</accession>
<evidence type="ECO:0000256" key="8">
    <source>
        <dbReference type="ARBA" id="ARBA00023136"/>
    </source>
</evidence>
<keyword evidence="4" id="KW-1003">Cell membrane</keyword>
<evidence type="ECO:0000256" key="3">
    <source>
        <dbReference type="ARBA" id="ARBA00021237"/>
    </source>
</evidence>
<keyword evidence="9" id="KW-0564">Palmitate</keyword>
<dbReference type="EMBL" id="JACIDZ010000008">
    <property type="protein sequence ID" value="MBB4122759.1"/>
    <property type="molecule type" value="Genomic_DNA"/>
</dbReference>
<evidence type="ECO:0000256" key="10">
    <source>
        <dbReference type="ARBA" id="ARBA00023288"/>
    </source>
</evidence>
<evidence type="ECO:0000256" key="9">
    <source>
        <dbReference type="ARBA" id="ARBA00023139"/>
    </source>
</evidence>
<evidence type="ECO:0000256" key="1">
    <source>
        <dbReference type="ARBA" id="ARBA00004141"/>
    </source>
</evidence>
<dbReference type="RefSeq" id="WP_246413844.1">
    <property type="nucleotide sequence ID" value="NZ_JACIDZ010000008.1"/>
</dbReference>
<keyword evidence="6" id="KW-0732">Signal</keyword>
<name>A0A7W6KK15_9HYPH</name>
<evidence type="ECO:0000256" key="4">
    <source>
        <dbReference type="ARBA" id="ARBA00022475"/>
    </source>
</evidence>
<evidence type="ECO:0000256" key="6">
    <source>
        <dbReference type="ARBA" id="ARBA00022729"/>
    </source>
</evidence>
<keyword evidence="8 11" id="KW-0472">Membrane</keyword>
<comment type="subcellular location">
    <subcellularLocation>
        <location evidence="1">Membrane</location>
        <topology evidence="1">Multi-pass membrane protein</topology>
    </subcellularLocation>
</comment>
<sequence length="81" mass="8483">MSGLLLLTSCSSAGRGPVIPFFGAYFPSWIACSLIGIIGAVIVRLIFIKAGIDAVMPLRVVVYLFLAIALGLAASILLFGR</sequence>
<dbReference type="GO" id="GO:0016020">
    <property type="term" value="C:membrane"/>
    <property type="evidence" value="ECO:0007669"/>
    <property type="project" value="UniProtKB-SubCell"/>
</dbReference>
<dbReference type="Proteomes" id="UP000530571">
    <property type="component" value="Unassembled WGS sequence"/>
</dbReference>
<protein>
    <recommendedName>
        <fullName evidence="3">Uncharacterized protein YtcA</fullName>
    </recommendedName>
</protein>
<gene>
    <name evidence="12" type="ORF">GGR30_002693</name>
</gene>
<reference evidence="12 13" key="1">
    <citation type="submission" date="2020-08" db="EMBL/GenBank/DDBJ databases">
        <title>Genomic Encyclopedia of Type Strains, Phase IV (KMG-IV): sequencing the most valuable type-strain genomes for metagenomic binning, comparative biology and taxonomic classification.</title>
        <authorList>
            <person name="Goeker M."/>
        </authorList>
    </citation>
    <scope>NUCLEOTIDE SEQUENCE [LARGE SCALE GENOMIC DNA]</scope>
    <source>
        <strain evidence="12 13">DSM 28101</strain>
    </source>
</reference>
<evidence type="ECO:0000256" key="7">
    <source>
        <dbReference type="ARBA" id="ARBA00022989"/>
    </source>
</evidence>
<feature type="transmembrane region" description="Helical" evidence="11">
    <location>
        <begin position="60"/>
        <end position="80"/>
    </location>
</feature>
<evidence type="ECO:0000313" key="13">
    <source>
        <dbReference type="Proteomes" id="UP000530571"/>
    </source>
</evidence>
<keyword evidence="13" id="KW-1185">Reference proteome</keyword>